<feature type="region of interest" description="Disordered" evidence="1">
    <location>
        <begin position="88"/>
        <end position="214"/>
    </location>
</feature>
<name>A0A4Y7IYS7_PAPSO</name>
<dbReference type="AlphaFoldDB" id="A0A4Y7IYS7"/>
<reference evidence="3 4" key="1">
    <citation type="journal article" date="2018" name="Science">
        <title>The opium poppy genome and morphinan production.</title>
        <authorList>
            <person name="Guo L."/>
            <person name="Winzer T."/>
            <person name="Yang X."/>
            <person name="Li Y."/>
            <person name="Ning Z."/>
            <person name="He Z."/>
            <person name="Teodor R."/>
            <person name="Lu Y."/>
            <person name="Bowser T.A."/>
            <person name="Graham I.A."/>
            <person name="Ye K."/>
        </authorList>
    </citation>
    <scope>NUCLEOTIDE SEQUENCE [LARGE SCALE GENOMIC DNA]</scope>
    <source>
        <strain evidence="4">cv. HN1</strain>
        <tissue evidence="3">Leaves</tissue>
    </source>
</reference>
<proteinExistence type="predicted"/>
<gene>
    <name evidence="3" type="ORF">C5167_021082</name>
</gene>
<feature type="compositionally biased region" description="Polar residues" evidence="1">
    <location>
        <begin position="142"/>
        <end position="161"/>
    </location>
</feature>
<accession>A0A4Y7IYS7</accession>
<dbReference type="Proteomes" id="UP000316621">
    <property type="component" value="Chromosome 2"/>
</dbReference>
<dbReference type="PANTHER" id="PTHR34775">
    <property type="entry name" value="TRANSMEMBRANE PROTEIN"/>
    <property type="match status" value="1"/>
</dbReference>
<dbReference type="OrthoDB" id="1302001at2759"/>
<feature type="transmembrane region" description="Helical" evidence="2">
    <location>
        <begin position="265"/>
        <end position="287"/>
    </location>
</feature>
<feature type="region of interest" description="Disordered" evidence="1">
    <location>
        <begin position="22"/>
        <end position="46"/>
    </location>
</feature>
<keyword evidence="2" id="KW-1133">Transmembrane helix</keyword>
<protein>
    <submittedName>
        <fullName evidence="3">Uncharacterized protein</fullName>
    </submittedName>
</protein>
<feature type="compositionally biased region" description="Polar residues" evidence="1">
    <location>
        <begin position="104"/>
        <end position="133"/>
    </location>
</feature>
<evidence type="ECO:0000256" key="1">
    <source>
        <dbReference type="SAM" id="MobiDB-lite"/>
    </source>
</evidence>
<keyword evidence="2" id="KW-0812">Transmembrane</keyword>
<dbReference type="Gramene" id="RZC52658">
    <property type="protein sequence ID" value="RZC52658"/>
    <property type="gene ID" value="C5167_021082"/>
</dbReference>
<organism evidence="3 4">
    <name type="scientific">Papaver somniferum</name>
    <name type="common">Opium poppy</name>
    <dbReference type="NCBI Taxonomy" id="3469"/>
    <lineage>
        <taxon>Eukaryota</taxon>
        <taxon>Viridiplantae</taxon>
        <taxon>Streptophyta</taxon>
        <taxon>Embryophyta</taxon>
        <taxon>Tracheophyta</taxon>
        <taxon>Spermatophyta</taxon>
        <taxon>Magnoliopsida</taxon>
        <taxon>Ranunculales</taxon>
        <taxon>Papaveraceae</taxon>
        <taxon>Papaveroideae</taxon>
        <taxon>Papaver</taxon>
    </lineage>
</organism>
<evidence type="ECO:0000256" key="2">
    <source>
        <dbReference type="SAM" id="Phobius"/>
    </source>
</evidence>
<dbReference type="PANTHER" id="PTHR34775:SF6">
    <property type="entry name" value="TRANSMEMBRANE PROTEIN"/>
    <property type="match status" value="1"/>
</dbReference>
<dbReference type="EMBL" id="CM010716">
    <property type="protein sequence ID" value="RZC52658.1"/>
    <property type="molecule type" value="Genomic_DNA"/>
</dbReference>
<feature type="transmembrane region" description="Helical" evidence="2">
    <location>
        <begin position="228"/>
        <end position="245"/>
    </location>
</feature>
<keyword evidence="4" id="KW-1185">Reference proteome</keyword>
<feature type="compositionally biased region" description="Basic and acidic residues" evidence="1">
    <location>
        <begin position="172"/>
        <end position="182"/>
    </location>
</feature>
<evidence type="ECO:0000313" key="4">
    <source>
        <dbReference type="Proteomes" id="UP000316621"/>
    </source>
</evidence>
<evidence type="ECO:0000313" key="3">
    <source>
        <dbReference type="EMBL" id="RZC52658.1"/>
    </source>
</evidence>
<sequence>MDDSRSRNYSKQVIKHTAIPRQLSSSSDLKQKIARRRERNENQENLMANHMSYSSSKLQNFKKPSTPKHFMSSRKKILVERNDLGFYGTTTTHVSKNPILDSKPPNSSYKVPPNLESNGLISSQITPISSKTTNSDEEPHYDQNTNCSSPKQDFLSSNPNGRVNILKRKRNELKQQRPEQKSKPSGSRIGFNEKPNTNNGSSEHESEAEIEEKEEAEKNGRSWILHQVFKFLVLLGFVGFSAFYISSMNALNPPLQSTVKHGFKILWKFLFKLNTVVDDLFTLFHLFRFHNRMHKYT</sequence>
<keyword evidence="2" id="KW-0472">Membrane</keyword>